<organism evidence="2 3">
    <name type="scientific">Cuscuta europaea</name>
    <name type="common">European dodder</name>
    <dbReference type="NCBI Taxonomy" id="41803"/>
    <lineage>
        <taxon>Eukaryota</taxon>
        <taxon>Viridiplantae</taxon>
        <taxon>Streptophyta</taxon>
        <taxon>Embryophyta</taxon>
        <taxon>Tracheophyta</taxon>
        <taxon>Spermatophyta</taxon>
        <taxon>Magnoliopsida</taxon>
        <taxon>eudicotyledons</taxon>
        <taxon>Gunneridae</taxon>
        <taxon>Pentapetalae</taxon>
        <taxon>asterids</taxon>
        <taxon>lamiids</taxon>
        <taxon>Solanales</taxon>
        <taxon>Convolvulaceae</taxon>
        <taxon>Cuscuteae</taxon>
        <taxon>Cuscuta</taxon>
        <taxon>Cuscuta subgen. Cuscuta</taxon>
    </lineage>
</organism>
<feature type="compositionally biased region" description="Acidic residues" evidence="1">
    <location>
        <begin position="88"/>
        <end position="101"/>
    </location>
</feature>
<keyword evidence="3" id="KW-1185">Reference proteome</keyword>
<evidence type="ECO:0000313" key="2">
    <source>
        <dbReference type="EMBL" id="CAH9075131.1"/>
    </source>
</evidence>
<sequence>MVTGLGQIQGVPLAPLIMMDMKSVVKTKRGDKNFIYPLLLTMIFRSFDVDLENEEVEYTTGSQVLNANTMVALHYKKVGNTWIRKEEGDDEEQEVGDEEMGEAQPEPAARPRRTMTQSLDYLINSMDRMHTRMDAYETRQEELYNRFDTFETRQAQMAEQFQGIDQRFGDFTQHYYNQYGYPPPPPPPIHIIKYPFVVIF</sequence>
<gene>
    <name evidence="2" type="ORF">CEURO_LOCUS5494</name>
</gene>
<dbReference type="Proteomes" id="UP001152484">
    <property type="component" value="Unassembled WGS sequence"/>
</dbReference>
<feature type="region of interest" description="Disordered" evidence="1">
    <location>
        <begin position="84"/>
        <end position="115"/>
    </location>
</feature>
<dbReference type="AlphaFoldDB" id="A0A9P0YSP2"/>
<name>A0A9P0YSP2_CUSEU</name>
<protein>
    <submittedName>
        <fullName evidence="2">Uncharacterized protein</fullName>
    </submittedName>
</protein>
<dbReference type="EMBL" id="CAMAPE010000009">
    <property type="protein sequence ID" value="CAH9075131.1"/>
    <property type="molecule type" value="Genomic_DNA"/>
</dbReference>
<comment type="caution">
    <text evidence="2">The sequence shown here is derived from an EMBL/GenBank/DDBJ whole genome shotgun (WGS) entry which is preliminary data.</text>
</comment>
<evidence type="ECO:0000256" key="1">
    <source>
        <dbReference type="SAM" id="MobiDB-lite"/>
    </source>
</evidence>
<evidence type="ECO:0000313" key="3">
    <source>
        <dbReference type="Proteomes" id="UP001152484"/>
    </source>
</evidence>
<dbReference type="OrthoDB" id="1936908at2759"/>
<accession>A0A9P0YSP2</accession>
<proteinExistence type="predicted"/>
<reference evidence="2" key="1">
    <citation type="submission" date="2022-07" db="EMBL/GenBank/DDBJ databases">
        <authorList>
            <person name="Macas J."/>
            <person name="Novak P."/>
            <person name="Neumann P."/>
        </authorList>
    </citation>
    <scope>NUCLEOTIDE SEQUENCE</scope>
</reference>